<dbReference type="OrthoDB" id="9785113at2"/>
<dbReference type="SUPFAM" id="SSF161098">
    <property type="entry name" value="MetI-like"/>
    <property type="match status" value="1"/>
</dbReference>
<keyword evidence="7 9" id="KW-1133">Transmembrane helix</keyword>
<keyword evidence="13" id="KW-1185">Reference proteome</keyword>
<comment type="subcellular location">
    <subcellularLocation>
        <location evidence="1 9">Cell membrane</location>
        <topology evidence="1 9">Multi-pass membrane protein</topology>
    </subcellularLocation>
</comment>
<evidence type="ECO:0000256" key="1">
    <source>
        <dbReference type="ARBA" id="ARBA00004651"/>
    </source>
</evidence>
<dbReference type="GO" id="GO:0005886">
    <property type="term" value="C:plasma membrane"/>
    <property type="evidence" value="ECO:0007669"/>
    <property type="project" value="UniProtKB-SubCell"/>
</dbReference>
<reference evidence="12 13" key="1">
    <citation type="submission" date="2019-02" db="EMBL/GenBank/DDBJ databases">
        <title>Apibacter muscae sp. nov.: a novel member of the house fly microbiota.</title>
        <authorList>
            <person name="Park R."/>
        </authorList>
    </citation>
    <scope>NUCLEOTIDE SEQUENCE [LARGE SCALE GENOMIC DNA]</scope>
    <source>
        <strain evidence="12 13">AL1</strain>
    </source>
</reference>
<feature type="domain" description="ABC transmembrane type-1" evidence="11">
    <location>
        <begin position="54"/>
        <end position="270"/>
    </location>
</feature>
<evidence type="ECO:0000256" key="3">
    <source>
        <dbReference type="ARBA" id="ARBA00022448"/>
    </source>
</evidence>
<feature type="transmembrane region" description="Helical" evidence="9">
    <location>
        <begin position="251"/>
        <end position="274"/>
    </location>
</feature>
<comment type="caution">
    <text evidence="12">The sequence shown here is derived from an EMBL/GenBank/DDBJ whole genome shotgun (WGS) entry which is preliminary data.</text>
</comment>
<keyword evidence="4 10" id="KW-1003">Cell membrane</keyword>
<accession>A0A563DGK5</accession>
<evidence type="ECO:0000256" key="4">
    <source>
        <dbReference type="ARBA" id="ARBA00022475"/>
    </source>
</evidence>
<evidence type="ECO:0000256" key="7">
    <source>
        <dbReference type="ARBA" id="ARBA00022989"/>
    </source>
</evidence>
<dbReference type="PANTHER" id="PTHR30425">
    <property type="entry name" value="PHOSPHATE TRANSPORT SYSTEM PERMEASE PROTEIN PST"/>
    <property type="match status" value="1"/>
</dbReference>
<evidence type="ECO:0000256" key="5">
    <source>
        <dbReference type="ARBA" id="ARBA00022592"/>
    </source>
</evidence>
<evidence type="ECO:0000256" key="10">
    <source>
        <dbReference type="RuleBase" id="RU363054"/>
    </source>
</evidence>
<keyword evidence="8 9" id="KW-0472">Membrane</keyword>
<name>A0A563DGK5_9FLAO</name>
<feature type="transmembrane region" description="Helical" evidence="9">
    <location>
        <begin position="135"/>
        <end position="158"/>
    </location>
</feature>
<protein>
    <recommendedName>
        <fullName evidence="10">Phosphate transport system permease protein</fullName>
    </recommendedName>
</protein>
<comment type="similarity">
    <text evidence="2 10">Belongs to the binding-protein-dependent transport system permease family. CysTW subfamily.</text>
</comment>
<evidence type="ECO:0000256" key="6">
    <source>
        <dbReference type="ARBA" id="ARBA00022692"/>
    </source>
</evidence>
<sequence length="281" mass="30831">MLAITLLSILLLFFMGGGLFNNSLPLLKLHSLKDLLSSSNWNPFKNEFGFFPFIYSTLLVTLLSIVLAFPVSLLTALLISEKASSHFKKIISPILDILAGIPSVIYGVWGVLIIVPWISKYLAPKFSISSSGYSLLASGIVLAVMIIPILISLFTQIFTNVPEDLKEASTSLGATQWQTIKNVVIKKSLSGIIASVVLGISKSFGETIAVVMVCGNSIQIPHSIFESGYPLPALIANNYGEMMSIPNYESALMFAAFLLFFMILFFNLISRIILHRLQTKF</sequence>
<dbReference type="InterPro" id="IPR051124">
    <property type="entry name" value="Phosphate_Transport_Permease"/>
</dbReference>
<dbReference type="GO" id="GO:0005315">
    <property type="term" value="F:phosphate transmembrane transporter activity"/>
    <property type="evidence" value="ECO:0007669"/>
    <property type="project" value="InterPro"/>
</dbReference>
<evidence type="ECO:0000313" key="13">
    <source>
        <dbReference type="Proteomes" id="UP000319499"/>
    </source>
</evidence>
<evidence type="ECO:0000256" key="8">
    <source>
        <dbReference type="ARBA" id="ARBA00023136"/>
    </source>
</evidence>
<dbReference type="InterPro" id="IPR000515">
    <property type="entry name" value="MetI-like"/>
</dbReference>
<dbReference type="PROSITE" id="PS50928">
    <property type="entry name" value="ABC_TM1"/>
    <property type="match status" value="1"/>
</dbReference>
<dbReference type="Pfam" id="PF00528">
    <property type="entry name" value="BPD_transp_1"/>
    <property type="match status" value="1"/>
</dbReference>
<feature type="transmembrane region" description="Helical" evidence="9">
    <location>
        <begin position="91"/>
        <end position="115"/>
    </location>
</feature>
<keyword evidence="6 9" id="KW-0812">Transmembrane</keyword>
<evidence type="ECO:0000259" key="11">
    <source>
        <dbReference type="PROSITE" id="PS50928"/>
    </source>
</evidence>
<dbReference type="InterPro" id="IPR011864">
    <property type="entry name" value="Phosphate_PstC"/>
</dbReference>
<dbReference type="GO" id="GO:0006817">
    <property type="term" value="P:phosphate ion transport"/>
    <property type="evidence" value="ECO:0007669"/>
    <property type="project" value="UniProtKB-KW"/>
</dbReference>
<keyword evidence="5 10" id="KW-0592">Phosphate transport</keyword>
<feature type="transmembrane region" description="Helical" evidence="9">
    <location>
        <begin position="53"/>
        <end position="79"/>
    </location>
</feature>
<dbReference type="InterPro" id="IPR035906">
    <property type="entry name" value="MetI-like_sf"/>
</dbReference>
<evidence type="ECO:0000256" key="2">
    <source>
        <dbReference type="ARBA" id="ARBA00007069"/>
    </source>
</evidence>
<gene>
    <name evidence="12" type="primary">pstC</name>
    <name evidence="12" type="ORF">ETU09_03835</name>
</gene>
<dbReference type="AlphaFoldDB" id="A0A563DGK5"/>
<dbReference type="Proteomes" id="UP000319499">
    <property type="component" value="Unassembled WGS sequence"/>
</dbReference>
<comment type="caution">
    <text evidence="10">Lacks conserved residue(s) required for the propagation of feature annotation.</text>
</comment>
<dbReference type="EMBL" id="SELH01000016">
    <property type="protein sequence ID" value="TWP29161.1"/>
    <property type="molecule type" value="Genomic_DNA"/>
</dbReference>
<keyword evidence="3 9" id="KW-0813">Transport</keyword>
<evidence type="ECO:0000313" key="12">
    <source>
        <dbReference type="EMBL" id="TWP29161.1"/>
    </source>
</evidence>
<organism evidence="12 13">
    <name type="scientific">Apibacter muscae</name>
    <dbReference type="NCBI Taxonomy" id="2509004"/>
    <lineage>
        <taxon>Bacteria</taxon>
        <taxon>Pseudomonadati</taxon>
        <taxon>Bacteroidota</taxon>
        <taxon>Flavobacteriia</taxon>
        <taxon>Flavobacteriales</taxon>
        <taxon>Weeksellaceae</taxon>
        <taxon>Apibacter</taxon>
    </lineage>
</organism>
<dbReference type="Gene3D" id="1.10.3720.10">
    <property type="entry name" value="MetI-like"/>
    <property type="match status" value="1"/>
</dbReference>
<comment type="function">
    <text evidence="10">Part of the binding-protein-dependent transport system for phosphate; probably responsible for the translocation of the substrate across the membrane.</text>
</comment>
<proteinExistence type="inferred from homology"/>
<evidence type="ECO:0000256" key="9">
    <source>
        <dbReference type="RuleBase" id="RU363032"/>
    </source>
</evidence>
<dbReference type="NCBIfam" id="TIGR02138">
    <property type="entry name" value="phosphate_pstC"/>
    <property type="match status" value="1"/>
</dbReference>
<dbReference type="CDD" id="cd06261">
    <property type="entry name" value="TM_PBP2"/>
    <property type="match status" value="1"/>
</dbReference>
<dbReference type="PANTHER" id="PTHR30425:SF1">
    <property type="entry name" value="PHOSPHATE TRANSPORT SYSTEM PERMEASE PROTEIN PSTC"/>
    <property type="match status" value="1"/>
</dbReference>